<reference evidence="3" key="1">
    <citation type="submission" date="2016-07" db="EMBL/GenBank/DDBJ databases">
        <title>Sequence Frankia sp. strain CcI1.17.</title>
        <authorList>
            <person name="Ghodhbane-Gtari F."/>
            <person name="Swanson E."/>
            <person name="Gueddou A."/>
            <person name="Morris K."/>
            <person name="Hezbri K."/>
            <person name="Ktari A."/>
            <person name="Nouioui I."/>
            <person name="Abebe-Akele F."/>
            <person name="Simpson S."/>
            <person name="Thomas K."/>
            <person name="Gtari M."/>
            <person name="Tisa L.S."/>
            <person name="Hurst S."/>
        </authorList>
    </citation>
    <scope>NUCLEOTIDE SEQUENCE [LARGE SCALE GENOMIC DNA]</scope>
    <source>
        <strain evidence="3">Cc1.17</strain>
    </source>
</reference>
<feature type="transmembrane region" description="Helical" evidence="1">
    <location>
        <begin position="198"/>
        <end position="216"/>
    </location>
</feature>
<name>A0A1S1QIM5_9ACTN</name>
<feature type="transmembrane region" description="Helical" evidence="1">
    <location>
        <begin position="107"/>
        <end position="128"/>
    </location>
</feature>
<keyword evidence="1" id="KW-1133">Transmembrane helix</keyword>
<dbReference type="Proteomes" id="UP000179627">
    <property type="component" value="Unassembled WGS sequence"/>
</dbReference>
<dbReference type="InterPro" id="IPR044878">
    <property type="entry name" value="UbiA_sf"/>
</dbReference>
<keyword evidence="1" id="KW-0472">Membrane</keyword>
<accession>A0A1S1QIM5</accession>
<keyword evidence="1" id="KW-0812">Transmembrane</keyword>
<comment type="caution">
    <text evidence="2">The sequence shown here is derived from an EMBL/GenBank/DDBJ whole genome shotgun (WGS) entry which is preliminary data.</text>
</comment>
<evidence type="ECO:0008006" key="4">
    <source>
        <dbReference type="Google" id="ProtNLM"/>
    </source>
</evidence>
<organism evidence="2 3">
    <name type="scientific">Parafrankia colletiae</name>
    <dbReference type="NCBI Taxonomy" id="573497"/>
    <lineage>
        <taxon>Bacteria</taxon>
        <taxon>Bacillati</taxon>
        <taxon>Actinomycetota</taxon>
        <taxon>Actinomycetes</taxon>
        <taxon>Frankiales</taxon>
        <taxon>Frankiaceae</taxon>
        <taxon>Parafrankia</taxon>
    </lineage>
</organism>
<dbReference type="Gene3D" id="1.10.357.140">
    <property type="entry name" value="UbiA prenyltransferase"/>
    <property type="match status" value="1"/>
</dbReference>
<sequence>MSGPTTDLERDDLAGDGRAHSAGRLLAFVHERSPLRVYLTYAVLWVLALSGALHLATPEAPAWRLDLSLAAEVATVWLMLLFGRIVDEQKDLEYDRVHNPGRPLPRGAVSVLELRIAMAAVVVLVLALNAWSHPAATVVLVVDLGYICLLVPLDRLSTRVRDGLFLNLLVSYPVQLMLSVQIWLFFLDETGAGPRWSAPALISMFACVFLHFEFARKTSRRPAPGAHLYSNVVGARGAAALTIGTALAAVLIDPVVLRPWEVSGPALPAAWLPLTALGFVWMGARRFRAAGATVWPAALGMGFLAWFYLGLTVQSLAVGTVDISW</sequence>
<protein>
    <recommendedName>
        <fullName evidence="4">4-hydroxybenzoate polyprenyltransferase-like prenyltransferase</fullName>
    </recommendedName>
</protein>
<evidence type="ECO:0000313" key="2">
    <source>
        <dbReference type="EMBL" id="OHV33281.1"/>
    </source>
</evidence>
<evidence type="ECO:0000256" key="1">
    <source>
        <dbReference type="SAM" id="Phobius"/>
    </source>
</evidence>
<dbReference type="EMBL" id="MBLM01000133">
    <property type="protein sequence ID" value="OHV33281.1"/>
    <property type="molecule type" value="Genomic_DNA"/>
</dbReference>
<feature type="transmembrane region" description="Helical" evidence="1">
    <location>
        <begin position="165"/>
        <end position="186"/>
    </location>
</feature>
<feature type="transmembrane region" description="Helical" evidence="1">
    <location>
        <begin position="67"/>
        <end position="86"/>
    </location>
</feature>
<feature type="transmembrane region" description="Helical" evidence="1">
    <location>
        <begin position="35"/>
        <end position="55"/>
    </location>
</feature>
<dbReference type="AlphaFoldDB" id="A0A1S1QIM5"/>
<feature type="transmembrane region" description="Helical" evidence="1">
    <location>
        <begin position="134"/>
        <end position="153"/>
    </location>
</feature>
<dbReference type="RefSeq" id="WP_071087217.1">
    <property type="nucleotide sequence ID" value="NZ_MBLM01000133.1"/>
</dbReference>
<proteinExistence type="predicted"/>
<keyword evidence="3" id="KW-1185">Reference proteome</keyword>
<gene>
    <name evidence="2" type="ORF">CC117_23285</name>
</gene>
<feature type="transmembrane region" description="Helical" evidence="1">
    <location>
        <begin position="289"/>
        <end position="309"/>
    </location>
</feature>
<feature type="transmembrane region" description="Helical" evidence="1">
    <location>
        <begin position="264"/>
        <end position="282"/>
    </location>
</feature>
<feature type="transmembrane region" description="Helical" evidence="1">
    <location>
        <begin position="228"/>
        <end position="252"/>
    </location>
</feature>
<evidence type="ECO:0000313" key="3">
    <source>
        <dbReference type="Proteomes" id="UP000179627"/>
    </source>
</evidence>